<sequence>MSTDTDTARGSAAPAGTAAAAASAPAGRPRRAGLPAWARRPWIAAVLVAAVLVAAALLPLPQSVTAFPSGPGARVDGVLNDVYDWAVANRDSSPVFIYGFNYLSVLLGSAVVWIETLLQALTWPGVMVLGLLASWRAAGRRAMLVVLAAFAVFGVTGLWDAAMTTLALITASVALALIVGLPLGIASGRSDRVERALRPVLDFMQVMPAFAYLMPMLLLFGIGNPAAAVATAVYALPPSVRITSMALRSVDGGAVEAAASLGSTGLQTLLKVRLPMAKRTIMLGVNQTIMLGVSMVVIASVIGAGGLGDAIYQSLSKVDVGGALEAGLAIVMLAIAMDRVTAGVGAGSDGAPTALRSPWLRAGAYVLAAAAVAGAAALRIDDWPQQLRLYTAGPVNRFNDAFADAVGGVTTAIGDGTVVWVLDPLRAVLTQSPWWLVVLAAAVLGRVFSGRRAAATGAVALTLVGLMGRWGNAMDTLSQVLVAAVAVLALGMAIGIAMSRSDTLAAFLRPVLDAMQTLPPFVYLIPAVVLFSVGRVPALVAALVFALPPVIRLVNDGIRGVPQNTVEAASVMGSTSGQLLAKVELPLARSSLLLAVNQAIMLILSMVVIGALVGGGALGYGVVFGLKQNEFGLGLTSGLAIVCLGILLDRLTQGRKTDA</sequence>
<feature type="transmembrane region" description="Helical" evidence="7">
    <location>
        <begin position="209"/>
        <end position="236"/>
    </location>
</feature>
<feature type="transmembrane region" description="Helical" evidence="7">
    <location>
        <begin position="289"/>
        <end position="311"/>
    </location>
</feature>
<proteinExistence type="inferred from homology"/>
<dbReference type="GO" id="GO:0031460">
    <property type="term" value="P:glycine betaine transport"/>
    <property type="evidence" value="ECO:0007669"/>
    <property type="project" value="TreeGrafter"/>
</dbReference>
<evidence type="ECO:0000256" key="4">
    <source>
        <dbReference type="ARBA" id="ARBA00022692"/>
    </source>
</evidence>
<accession>A0A841E7Y6</accession>
<keyword evidence="6 7" id="KW-0472">Membrane</keyword>
<evidence type="ECO:0000256" key="5">
    <source>
        <dbReference type="ARBA" id="ARBA00022989"/>
    </source>
</evidence>
<feature type="transmembrane region" description="Helical" evidence="7">
    <location>
        <begin position="434"/>
        <end position="467"/>
    </location>
</feature>
<reference evidence="10 11" key="1">
    <citation type="submission" date="2020-08" db="EMBL/GenBank/DDBJ databases">
        <title>Sequencing the genomes of 1000 actinobacteria strains.</title>
        <authorList>
            <person name="Klenk H.-P."/>
        </authorList>
    </citation>
    <scope>NUCLEOTIDE SEQUENCE [LARGE SCALE GENOMIC DNA]</scope>
    <source>
        <strain evidence="10 11">DSM 44593</strain>
    </source>
</reference>
<dbReference type="EMBL" id="JACHLY010000001">
    <property type="protein sequence ID" value="MBB5999002.1"/>
    <property type="molecule type" value="Genomic_DNA"/>
</dbReference>
<dbReference type="GO" id="GO:0015871">
    <property type="term" value="P:choline transport"/>
    <property type="evidence" value="ECO:0007669"/>
    <property type="project" value="TreeGrafter"/>
</dbReference>
<keyword evidence="5 7" id="KW-1133">Transmembrane helix</keyword>
<feature type="transmembrane region" description="Helical" evidence="7">
    <location>
        <begin position="479"/>
        <end position="501"/>
    </location>
</feature>
<feature type="domain" description="ABC transmembrane type-1" evidence="9">
    <location>
        <begin position="162"/>
        <end position="341"/>
    </location>
</feature>
<dbReference type="InterPro" id="IPR000515">
    <property type="entry name" value="MetI-like"/>
</dbReference>
<feature type="transmembrane region" description="Helical" evidence="7">
    <location>
        <begin position="521"/>
        <end position="547"/>
    </location>
</feature>
<organism evidence="10 11">
    <name type="scientific">Streptomonospora salina</name>
    <dbReference type="NCBI Taxonomy" id="104205"/>
    <lineage>
        <taxon>Bacteria</taxon>
        <taxon>Bacillati</taxon>
        <taxon>Actinomycetota</taxon>
        <taxon>Actinomycetes</taxon>
        <taxon>Streptosporangiales</taxon>
        <taxon>Nocardiopsidaceae</taxon>
        <taxon>Streptomonospora</taxon>
    </lineage>
</organism>
<feature type="transmembrane region" description="Helical" evidence="7">
    <location>
        <begin position="165"/>
        <end position="188"/>
    </location>
</feature>
<evidence type="ECO:0000256" key="3">
    <source>
        <dbReference type="ARBA" id="ARBA00022475"/>
    </source>
</evidence>
<comment type="caution">
    <text evidence="10">The sequence shown here is derived from an EMBL/GenBank/DDBJ whole genome shotgun (WGS) entry which is preliminary data.</text>
</comment>
<dbReference type="Proteomes" id="UP000578077">
    <property type="component" value="Unassembled WGS sequence"/>
</dbReference>
<keyword evidence="11" id="KW-1185">Reference proteome</keyword>
<dbReference type="RefSeq" id="WP_376767498.1">
    <property type="nucleotide sequence ID" value="NZ_BAABKT010000010.1"/>
</dbReference>
<gene>
    <name evidence="10" type="ORF">HNR25_002753</name>
</gene>
<dbReference type="GO" id="GO:0005275">
    <property type="term" value="F:amine transmembrane transporter activity"/>
    <property type="evidence" value="ECO:0007669"/>
    <property type="project" value="TreeGrafter"/>
</dbReference>
<feature type="compositionally biased region" description="Low complexity" evidence="8">
    <location>
        <begin position="8"/>
        <end position="29"/>
    </location>
</feature>
<dbReference type="Gene3D" id="1.10.3720.10">
    <property type="entry name" value="MetI-like"/>
    <property type="match status" value="2"/>
</dbReference>
<dbReference type="CDD" id="cd06261">
    <property type="entry name" value="TM_PBP2"/>
    <property type="match status" value="2"/>
</dbReference>
<evidence type="ECO:0000256" key="7">
    <source>
        <dbReference type="RuleBase" id="RU363032"/>
    </source>
</evidence>
<protein>
    <submittedName>
        <fullName evidence="10">Glycine betaine/proline transport system permease protein</fullName>
    </submittedName>
</protein>
<evidence type="ECO:0000256" key="6">
    <source>
        <dbReference type="ARBA" id="ARBA00023136"/>
    </source>
</evidence>
<evidence type="ECO:0000256" key="1">
    <source>
        <dbReference type="ARBA" id="ARBA00004141"/>
    </source>
</evidence>
<feature type="transmembrane region" description="Helical" evidence="7">
    <location>
        <begin position="42"/>
        <end position="60"/>
    </location>
</feature>
<dbReference type="GO" id="GO:0043190">
    <property type="term" value="C:ATP-binding cassette (ABC) transporter complex"/>
    <property type="evidence" value="ECO:0007669"/>
    <property type="project" value="TreeGrafter"/>
</dbReference>
<evidence type="ECO:0000313" key="10">
    <source>
        <dbReference type="EMBL" id="MBB5999002.1"/>
    </source>
</evidence>
<dbReference type="PANTHER" id="PTHR47737">
    <property type="entry name" value="GLYCINE BETAINE/PROLINE BETAINE TRANSPORT SYSTEM PERMEASE PROTEIN PROW"/>
    <property type="match status" value="1"/>
</dbReference>
<feature type="transmembrane region" description="Helical" evidence="7">
    <location>
        <begin position="95"/>
        <end position="114"/>
    </location>
</feature>
<feature type="transmembrane region" description="Helical" evidence="7">
    <location>
        <begin position="142"/>
        <end position="159"/>
    </location>
</feature>
<name>A0A841E7Y6_9ACTN</name>
<evidence type="ECO:0000259" key="9">
    <source>
        <dbReference type="PROSITE" id="PS50928"/>
    </source>
</evidence>
<evidence type="ECO:0000256" key="8">
    <source>
        <dbReference type="SAM" id="MobiDB-lite"/>
    </source>
</evidence>
<dbReference type="PANTHER" id="PTHR47737:SF1">
    <property type="entry name" value="GLYCINE BETAINE_PROLINE BETAINE TRANSPORT SYSTEM PERMEASE PROTEIN PROW"/>
    <property type="match status" value="1"/>
</dbReference>
<evidence type="ECO:0000256" key="2">
    <source>
        <dbReference type="ARBA" id="ARBA00022448"/>
    </source>
</evidence>
<keyword evidence="4 7" id="KW-0812">Transmembrane</keyword>
<feature type="domain" description="ABC transmembrane type-1" evidence="9">
    <location>
        <begin position="473"/>
        <end position="652"/>
    </location>
</feature>
<feature type="transmembrane region" description="Helical" evidence="7">
    <location>
        <begin position="631"/>
        <end position="648"/>
    </location>
</feature>
<keyword evidence="2 7" id="KW-0813">Transport</keyword>
<feature type="transmembrane region" description="Helical" evidence="7">
    <location>
        <begin position="323"/>
        <end position="342"/>
    </location>
</feature>
<evidence type="ECO:0000313" key="11">
    <source>
        <dbReference type="Proteomes" id="UP000578077"/>
    </source>
</evidence>
<dbReference type="Pfam" id="PF00528">
    <property type="entry name" value="BPD_transp_1"/>
    <property type="match status" value="2"/>
</dbReference>
<dbReference type="SUPFAM" id="SSF161098">
    <property type="entry name" value="MetI-like"/>
    <property type="match status" value="2"/>
</dbReference>
<feature type="region of interest" description="Disordered" evidence="8">
    <location>
        <begin position="1"/>
        <end position="29"/>
    </location>
</feature>
<dbReference type="GO" id="GO:0015226">
    <property type="term" value="F:carnitine transmembrane transporter activity"/>
    <property type="evidence" value="ECO:0007669"/>
    <property type="project" value="TreeGrafter"/>
</dbReference>
<comment type="subcellular location">
    <subcellularLocation>
        <location evidence="7">Cell membrane</location>
        <topology evidence="7">Multi-pass membrane protein</topology>
    </subcellularLocation>
    <subcellularLocation>
        <location evidence="1">Membrane</location>
        <topology evidence="1">Multi-pass membrane protein</topology>
    </subcellularLocation>
</comment>
<comment type="similarity">
    <text evidence="7">Belongs to the binding-protein-dependent transport system permease family.</text>
</comment>
<feature type="transmembrane region" description="Helical" evidence="7">
    <location>
        <begin position="362"/>
        <end position="380"/>
    </location>
</feature>
<dbReference type="InterPro" id="IPR035906">
    <property type="entry name" value="MetI-like_sf"/>
</dbReference>
<dbReference type="FunFam" id="1.10.3720.10:FF:000001">
    <property type="entry name" value="Glycine betaine ABC transporter, permease"/>
    <property type="match status" value="2"/>
</dbReference>
<feature type="transmembrane region" description="Helical" evidence="7">
    <location>
        <begin position="599"/>
        <end position="625"/>
    </location>
</feature>
<dbReference type="PROSITE" id="PS50928">
    <property type="entry name" value="ABC_TM1"/>
    <property type="match status" value="2"/>
</dbReference>
<dbReference type="AlphaFoldDB" id="A0A841E7Y6"/>
<keyword evidence="3" id="KW-1003">Cell membrane</keyword>